<evidence type="ECO:0000256" key="2">
    <source>
        <dbReference type="SAM" id="Phobius"/>
    </source>
</evidence>
<feature type="transmembrane region" description="Helical" evidence="2">
    <location>
        <begin position="113"/>
        <end position="135"/>
    </location>
</feature>
<evidence type="ECO:0000256" key="1">
    <source>
        <dbReference type="SAM" id="Coils"/>
    </source>
</evidence>
<dbReference type="EMBL" id="LN887598">
    <property type="protein sequence ID" value="CUR41086.1"/>
    <property type="molecule type" value="Genomic_DNA"/>
</dbReference>
<dbReference type="InterPro" id="IPR025325">
    <property type="entry name" value="DUF4231"/>
</dbReference>
<proteinExistence type="predicted"/>
<name>A0A0U5JY17_LIMRT</name>
<keyword evidence="1" id="KW-0175">Coiled coil</keyword>
<dbReference type="Pfam" id="PF14015">
    <property type="entry name" value="DUF4231"/>
    <property type="match status" value="1"/>
</dbReference>
<organism evidence="3 4">
    <name type="scientific">Limosilactobacillus reuteri</name>
    <name type="common">Lactobacillus reuteri</name>
    <dbReference type="NCBI Taxonomy" id="1598"/>
    <lineage>
        <taxon>Bacteria</taxon>
        <taxon>Bacillati</taxon>
        <taxon>Bacillota</taxon>
        <taxon>Bacilli</taxon>
        <taxon>Lactobacillales</taxon>
        <taxon>Lactobacillaceae</taxon>
        <taxon>Limosilactobacillus</taxon>
    </lineage>
</organism>
<gene>
    <name evidence="3" type="ORF">LRLP16767_LR202_01147</name>
</gene>
<keyword evidence="2" id="KW-0812">Transmembrane</keyword>
<dbReference type="AlphaFoldDB" id="A0A0U5JY17"/>
<keyword evidence="2" id="KW-1133">Transmembrane helix</keyword>
<evidence type="ECO:0000313" key="3">
    <source>
        <dbReference type="EMBL" id="CUR41086.1"/>
    </source>
</evidence>
<feature type="transmembrane region" description="Helical" evidence="2">
    <location>
        <begin position="328"/>
        <end position="349"/>
    </location>
</feature>
<sequence length="417" mass="48114">MIKKILLLITICFGVLAFNYDRNHSLIYASSNNTNYVQKLERKNKKLTKENEKLKKQSHQNSSLTSIASSLAAPIVVSILVPFVSLLYFSIYRSSEIIDFERPLLDFKTRAQISITNTFIVITALVLTVILEAGLLIKHPYYFWSIETLVLIFCIYLLYSLDKIPSKHALVFEFHRNYKESQYYTIIHKLDDIFYLGKLVQQKPGSQNTYEEDNLYKLLNKDSLVGIDAHVGKIIRHKKDLMKNKHKPSKTSAKFQNNITKQKDTEGEMILPLQPDEYINSRLDDQISWYDKKSATQKKWYYWSKIVTLICTASIPVISVAFRHQSFTVVITAVIAAIATITEGILTLTKWHEKWIAYRSNAEALKHEKYSYLTSSGAYSNLNDNDKFHTLVDRTENIISNENTNWASLGKKKGKTI</sequence>
<accession>A0A0U5JY17</accession>
<evidence type="ECO:0008006" key="5">
    <source>
        <dbReference type="Google" id="ProtNLM"/>
    </source>
</evidence>
<dbReference type="NCBIfam" id="NF033634">
    <property type="entry name" value="SLATT_1"/>
    <property type="match status" value="1"/>
</dbReference>
<keyword evidence="2" id="KW-0472">Membrane</keyword>
<feature type="transmembrane region" description="Helical" evidence="2">
    <location>
        <begin position="71"/>
        <end position="92"/>
    </location>
</feature>
<feature type="transmembrane region" description="Helical" evidence="2">
    <location>
        <begin position="300"/>
        <end position="322"/>
    </location>
</feature>
<evidence type="ECO:0000313" key="4">
    <source>
        <dbReference type="Proteomes" id="UP000235484"/>
    </source>
</evidence>
<dbReference type="Proteomes" id="UP000235484">
    <property type="component" value="Unassembled WGS sequence"/>
</dbReference>
<feature type="transmembrane region" description="Helical" evidence="2">
    <location>
        <begin position="141"/>
        <end position="159"/>
    </location>
</feature>
<reference evidence="4" key="1">
    <citation type="submission" date="2015-10" db="EMBL/GenBank/DDBJ databases">
        <authorList>
            <person name="Crossman L.C."/>
        </authorList>
    </citation>
    <scope>NUCLEOTIDE SEQUENCE [LARGE SCALE GENOMIC DNA]</scope>
    <source>
        <strain evidence="4">20-2</strain>
    </source>
</reference>
<protein>
    <recommendedName>
        <fullName evidence="5">DUF4231 domain-containing protein</fullName>
    </recommendedName>
</protein>
<feature type="coiled-coil region" evidence="1">
    <location>
        <begin position="33"/>
        <end position="60"/>
    </location>
</feature>